<reference evidence="1" key="1">
    <citation type="journal article" date="2020" name="Nature">
        <title>Giant virus diversity and host interactions through global metagenomics.</title>
        <authorList>
            <person name="Schulz F."/>
            <person name="Roux S."/>
            <person name="Paez-Espino D."/>
            <person name="Jungbluth S."/>
            <person name="Walsh D.A."/>
            <person name="Denef V.J."/>
            <person name="McMahon K.D."/>
            <person name="Konstantinidis K.T."/>
            <person name="Eloe-Fadrosh E.A."/>
            <person name="Kyrpides N.C."/>
            <person name="Woyke T."/>
        </authorList>
    </citation>
    <scope>NUCLEOTIDE SEQUENCE</scope>
    <source>
        <strain evidence="1">GVMAG-M-3300021964-36</strain>
    </source>
</reference>
<accession>A0A6C0CVA6</accession>
<dbReference type="AlphaFoldDB" id="A0A6C0CVA6"/>
<dbReference type="Pfam" id="PF03567">
    <property type="entry name" value="Sulfotransfer_2"/>
    <property type="match status" value="1"/>
</dbReference>
<dbReference type="GO" id="GO:0008146">
    <property type="term" value="F:sulfotransferase activity"/>
    <property type="evidence" value="ECO:0007669"/>
    <property type="project" value="InterPro"/>
</dbReference>
<sequence>MYTSFTIFVLFAIIIIVSCIFGKRYEMTFIHIPKNAGTFIEELGKKNGYKWGIYNDFTKKKKPNNRCSHWHVPPRYFKDDGKKYFKNSKSFCIFRDPYERIISEFKYINRHNKNIVTKDNLNKYIHSLPKKFEEDKFAQDCHLLPQYEYIYDTDGNRFCDEILDFKNLNANIHSLNSKYHLGLKDINTSKKNDTSFSGLNKNDLDEQSVKIIESLYAKDFKLIK</sequence>
<name>A0A6C0CVA6_9ZZZZ</name>
<evidence type="ECO:0008006" key="2">
    <source>
        <dbReference type="Google" id="ProtNLM"/>
    </source>
</evidence>
<protein>
    <recommendedName>
        <fullName evidence="2">Sulfotransferase domain-containing protein</fullName>
    </recommendedName>
</protein>
<proteinExistence type="predicted"/>
<organism evidence="1">
    <name type="scientific">viral metagenome</name>
    <dbReference type="NCBI Taxonomy" id="1070528"/>
    <lineage>
        <taxon>unclassified sequences</taxon>
        <taxon>metagenomes</taxon>
        <taxon>organismal metagenomes</taxon>
    </lineage>
</organism>
<dbReference type="EMBL" id="MN739484">
    <property type="protein sequence ID" value="QHT07639.1"/>
    <property type="molecule type" value="Genomic_DNA"/>
</dbReference>
<dbReference type="InterPro" id="IPR027417">
    <property type="entry name" value="P-loop_NTPase"/>
</dbReference>
<dbReference type="SUPFAM" id="SSF52540">
    <property type="entry name" value="P-loop containing nucleoside triphosphate hydrolases"/>
    <property type="match status" value="1"/>
</dbReference>
<dbReference type="InterPro" id="IPR005331">
    <property type="entry name" value="Sulfotransferase"/>
</dbReference>
<dbReference type="Gene3D" id="3.40.50.300">
    <property type="entry name" value="P-loop containing nucleotide triphosphate hydrolases"/>
    <property type="match status" value="1"/>
</dbReference>
<evidence type="ECO:0000313" key="1">
    <source>
        <dbReference type="EMBL" id="QHT07639.1"/>
    </source>
</evidence>
<dbReference type="GO" id="GO:0016020">
    <property type="term" value="C:membrane"/>
    <property type="evidence" value="ECO:0007669"/>
    <property type="project" value="InterPro"/>
</dbReference>